<dbReference type="STRING" id="418985.A0A1V9XB18"/>
<feature type="region of interest" description="Disordered" evidence="1">
    <location>
        <begin position="1"/>
        <end position="23"/>
    </location>
</feature>
<sequence length="172" mass="20247">MSAHKHGHRPSLTTQADRGRQKSLARFKPDLSRIFFTAEAPIDRFSEDYDNFWKFLPRYEEKIVNAAKKSRRDTERRRDGQDSVLKHSSALSVPCWDRPSSELLQRVVVDRDQRDFLTEEDVEDTRDALKAYLIFLEKQQEKKALKLKEFQEGLPIAEQRDNIVQTLKDNQV</sequence>
<keyword evidence="2" id="KW-0067">ATP-binding</keyword>
<keyword evidence="2" id="KW-0547">Nucleotide-binding</keyword>
<dbReference type="InParanoid" id="A0A1V9XB18"/>
<evidence type="ECO:0000313" key="3">
    <source>
        <dbReference type="Proteomes" id="UP000192247"/>
    </source>
</evidence>
<protein>
    <submittedName>
        <fullName evidence="2">Putative ATP-dependent RNA helicase DHX34-like</fullName>
    </submittedName>
</protein>
<proteinExistence type="predicted"/>
<dbReference type="GO" id="GO:0004386">
    <property type="term" value="F:helicase activity"/>
    <property type="evidence" value="ECO:0007669"/>
    <property type="project" value="UniProtKB-KW"/>
</dbReference>
<dbReference type="AlphaFoldDB" id="A0A1V9XB18"/>
<dbReference type="Proteomes" id="UP000192247">
    <property type="component" value="Unassembled WGS sequence"/>
</dbReference>
<comment type="caution">
    <text evidence="2">The sequence shown here is derived from an EMBL/GenBank/DDBJ whole genome shotgun (WGS) entry which is preliminary data.</text>
</comment>
<keyword evidence="3" id="KW-1185">Reference proteome</keyword>
<evidence type="ECO:0000313" key="2">
    <source>
        <dbReference type="EMBL" id="OQR70727.1"/>
    </source>
</evidence>
<keyword evidence="2" id="KW-0347">Helicase</keyword>
<keyword evidence="2" id="KW-0378">Hydrolase</keyword>
<organism evidence="2 3">
    <name type="scientific">Tropilaelaps mercedesae</name>
    <dbReference type="NCBI Taxonomy" id="418985"/>
    <lineage>
        <taxon>Eukaryota</taxon>
        <taxon>Metazoa</taxon>
        <taxon>Ecdysozoa</taxon>
        <taxon>Arthropoda</taxon>
        <taxon>Chelicerata</taxon>
        <taxon>Arachnida</taxon>
        <taxon>Acari</taxon>
        <taxon>Parasitiformes</taxon>
        <taxon>Mesostigmata</taxon>
        <taxon>Gamasina</taxon>
        <taxon>Dermanyssoidea</taxon>
        <taxon>Laelapidae</taxon>
        <taxon>Tropilaelaps</taxon>
    </lineage>
</organism>
<feature type="non-terminal residue" evidence="2">
    <location>
        <position position="172"/>
    </location>
</feature>
<name>A0A1V9XB18_9ACAR</name>
<evidence type="ECO:0000256" key="1">
    <source>
        <dbReference type="SAM" id="MobiDB-lite"/>
    </source>
</evidence>
<accession>A0A1V9XB18</accession>
<reference evidence="2 3" key="1">
    <citation type="journal article" date="2017" name="Gigascience">
        <title>Draft genome of the honey bee ectoparasitic mite, Tropilaelaps mercedesae, is shaped by the parasitic life history.</title>
        <authorList>
            <person name="Dong X."/>
            <person name="Armstrong S.D."/>
            <person name="Xia D."/>
            <person name="Makepeace B.L."/>
            <person name="Darby A.C."/>
            <person name="Kadowaki T."/>
        </authorList>
    </citation>
    <scope>NUCLEOTIDE SEQUENCE [LARGE SCALE GENOMIC DNA]</scope>
    <source>
        <strain evidence="2">Wuxi-XJTLU</strain>
    </source>
</reference>
<gene>
    <name evidence="2" type="ORF">BIW11_11441</name>
</gene>
<dbReference type="EMBL" id="MNPL01016456">
    <property type="protein sequence ID" value="OQR70727.1"/>
    <property type="molecule type" value="Genomic_DNA"/>
</dbReference>